<sequence length="98" mass="11423">MLSLKAIYLVFYLINAVLLFVFVVGLWRKVVPVKTEARKRTKITIDRLLSQESTPALRILESILGKTQWILDLCYPGWEEGHRRRPICVPQSSRQKAR</sequence>
<reference evidence="3" key="1">
    <citation type="submission" date="2022-11" db="UniProtKB">
        <authorList>
            <consortium name="WormBaseParasite"/>
        </authorList>
    </citation>
    <scope>IDENTIFICATION</scope>
</reference>
<keyword evidence="1" id="KW-0812">Transmembrane</keyword>
<keyword evidence="1" id="KW-1133">Transmembrane helix</keyword>
<protein>
    <submittedName>
        <fullName evidence="3">Uncharacterized protein</fullName>
    </submittedName>
</protein>
<keyword evidence="1" id="KW-0472">Membrane</keyword>
<organism evidence="2 3">
    <name type="scientific">Plectus sambesii</name>
    <dbReference type="NCBI Taxonomy" id="2011161"/>
    <lineage>
        <taxon>Eukaryota</taxon>
        <taxon>Metazoa</taxon>
        <taxon>Ecdysozoa</taxon>
        <taxon>Nematoda</taxon>
        <taxon>Chromadorea</taxon>
        <taxon>Plectida</taxon>
        <taxon>Plectina</taxon>
        <taxon>Plectoidea</taxon>
        <taxon>Plectidae</taxon>
        <taxon>Plectus</taxon>
    </lineage>
</organism>
<dbReference type="Proteomes" id="UP000887566">
    <property type="component" value="Unplaced"/>
</dbReference>
<evidence type="ECO:0000313" key="3">
    <source>
        <dbReference type="WBParaSite" id="PSAMB.scaffold2028size25934.g15998.t1"/>
    </source>
</evidence>
<feature type="transmembrane region" description="Helical" evidence="1">
    <location>
        <begin position="6"/>
        <end position="27"/>
    </location>
</feature>
<dbReference type="AlphaFoldDB" id="A0A914VHL3"/>
<evidence type="ECO:0000313" key="2">
    <source>
        <dbReference type="Proteomes" id="UP000887566"/>
    </source>
</evidence>
<name>A0A914VHL3_9BILA</name>
<evidence type="ECO:0000256" key="1">
    <source>
        <dbReference type="SAM" id="Phobius"/>
    </source>
</evidence>
<dbReference type="WBParaSite" id="PSAMB.scaffold2028size25934.g15998.t1">
    <property type="protein sequence ID" value="PSAMB.scaffold2028size25934.g15998.t1"/>
    <property type="gene ID" value="PSAMB.scaffold2028size25934.g15998"/>
</dbReference>
<proteinExistence type="predicted"/>
<accession>A0A914VHL3</accession>
<keyword evidence="2" id="KW-1185">Reference proteome</keyword>